<protein>
    <submittedName>
        <fullName evidence="2">Uncharacterized protein</fullName>
    </submittedName>
</protein>
<reference evidence="2" key="1">
    <citation type="journal article" date="2018" name="Genome Biol.">
        <title>SKESA: strategic k-mer extension for scrupulous assemblies.</title>
        <authorList>
            <person name="Souvorov A."/>
            <person name="Agarwala R."/>
            <person name="Lipman D.J."/>
        </authorList>
    </citation>
    <scope>NUCLEOTIDE SEQUENCE</scope>
    <source>
        <strain evidence="2">MA.03-3818</strain>
    </source>
</reference>
<evidence type="ECO:0000313" key="2">
    <source>
        <dbReference type="EMBL" id="HAF1615693.1"/>
    </source>
</evidence>
<dbReference type="EMBL" id="DAAUKO010000015">
    <property type="protein sequence ID" value="HAF1615693.1"/>
    <property type="molecule type" value="Genomic_DNA"/>
</dbReference>
<dbReference type="AlphaFoldDB" id="A0A742UHU6"/>
<reference evidence="2" key="2">
    <citation type="submission" date="2020-02" db="EMBL/GenBank/DDBJ databases">
        <authorList>
            <consortium name="NCBI Pathogen Detection Project"/>
        </authorList>
    </citation>
    <scope>NUCLEOTIDE SEQUENCE</scope>
    <source>
        <strain evidence="2">MA.03-3818</strain>
    </source>
</reference>
<proteinExistence type="predicted"/>
<accession>A0A742UHU6</accession>
<comment type="caution">
    <text evidence="2">The sequence shown here is derived from an EMBL/GenBank/DDBJ whole genome shotgun (WGS) entry which is preliminary data.</text>
</comment>
<organism evidence="2">
    <name type="scientific">Salmonella enterica</name>
    <name type="common">Salmonella choleraesuis</name>
    <dbReference type="NCBI Taxonomy" id="28901"/>
    <lineage>
        <taxon>Bacteria</taxon>
        <taxon>Pseudomonadati</taxon>
        <taxon>Pseudomonadota</taxon>
        <taxon>Gammaproteobacteria</taxon>
        <taxon>Enterobacterales</taxon>
        <taxon>Enterobacteriaceae</taxon>
        <taxon>Salmonella</taxon>
    </lineage>
</organism>
<gene>
    <name evidence="2" type="ORF">G9B49_004718</name>
</gene>
<sequence>MFSHICTFLLQGGQVSVLSARQSELTAQTADTRPEAGWHSGPGLKSDVSPAIRETHQG</sequence>
<name>A0A742UHU6_SALER</name>
<feature type="region of interest" description="Disordered" evidence="1">
    <location>
        <begin position="26"/>
        <end position="58"/>
    </location>
</feature>
<evidence type="ECO:0000256" key="1">
    <source>
        <dbReference type="SAM" id="MobiDB-lite"/>
    </source>
</evidence>